<name>A0A964WXJ5_9FLAO</name>
<accession>A0A964WXJ5</accession>
<reference evidence="2" key="1">
    <citation type="submission" date="2020-01" db="EMBL/GenBank/DDBJ databases">
        <title>Muricauda ochracea sp. nov., isolated from a tidal flat of Garorim bay in Korea.</title>
        <authorList>
            <person name="Kim D."/>
            <person name="Yoo Y."/>
            <person name="Kim J.-J."/>
        </authorList>
    </citation>
    <scope>NUCLEOTIDE SEQUENCE</scope>
    <source>
        <strain evidence="2">JGD-17</strain>
    </source>
</reference>
<dbReference type="Gene3D" id="3.10.450.50">
    <property type="match status" value="1"/>
</dbReference>
<dbReference type="SUPFAM" id="SSF54427">
    <property type="entry name" value="NTF2-like"/>
    <property type="match status" value="1"/>
</dbReference>
<dbReference type="AlphaFoldDB" id="A0A964WXJ5"/>
<dbReference type="Proteomes" id="UP000667650">
    <property type="component" value="Unassembled WGS sequence"/>
</dbReference>
<gene>
    <name evidence="2" type="ORF">GTQ34_09745</name>
</gene>
<sequence length="158" mass="17806">MTLKYVAAIVCIGIFLTSCQNTTKQEETATIDNTITKEEALELLHNWTDAYLEGDSERLKTLLDDTWIYSGSIDGSTSNKSTTITEFESADYSFDEIKYQNLDVRLFDDIAVVRGLETMVILGSSKQDTTKLRLRFTDVYRKTNGEVRAIATHSSPVE</sequence>
<dbReference type="InterPro" id="IPR027843">
    <property type="entry name" value="DUF4440"/>
</dbReference>
<dbReference type="Pfam" id="PF14534">
    <property type="entry name" value="DUF4440"/>
    <property type="match status" value="1"/>
</dbReference>
<feature type="domain" description="DUF4440" evidence="1">
    <location>
        <begin position="42"/>
        <end position="146"/>
    </location>
</feature>
<organism evidence="2 3">
    <name type="scientific">Flagellimonas ochracea</name>
    <dbReference type="NCBI Taxonomy" id="2696472"/>
    <lineage>
        <taxon>Bacteria</taxon>
        <taxon>Pseudomonadati</taxon>
        <taxon>Bacteroidota</taxon>
        <taxon>Flavobacteriia</taxon>
        <taxon>Flavobacteriales</taxon>
        <taxon>Flavobacteriaceae</taxon>
        <taxon>Flagellimonas</taxon>
    </lineage>
</organism>
<dbReference type="PROSITE" id="PS51257">
    <property type="entry name" value="PROKAR_LIPOPROTEIN"/>
    <property type="match status" value="1"/>
</dbReference>
<evidence type="ECO:0000313" key="2">
    <source>
        <dbReference type="EMBL" id="NAY92201.1"/>
    </source>
</evidence>
<proteinExistence type="predicted"/>
<evidence type="ECO:0000259" key="1">
    <source>
        <dbReference type="Pfam" id="PF14534"/>
    </source>
</evidence>
<keyword evidence="3" id="KW-1185">Reference proteome</keyword>
<dbReference type="EMBL" id="JAAABI010000002">
    <property type="protein sequence ID" value="NAY92201.1"/>
    <property type="molecule type" value="Genomic_DNA"/>
</dbReference>
<protein>
    <submittedName>
        <fullName evidence="2">DUF4440 domain-containing protein</fullName>
    </submittedName>
</protein>
<dbReference type="RefSeq" id="WP_166523587.1">
    <property type="nucleotide sequence ID" value="NZ_JAAABI010000002.1"/>
</dbReference>
<comment type="caution">
    <text evidence="2">The sequence shown here is derived from an EMBL/GenBank/DDBJ whole genome shotgun (WGS) entry which is preliminary data.</text>
</comment>
<evidence type="ECO:0000313" key="3">
    <source>
        <dbReference type="Proteomes" id="UP000667650"/>
    </source>
</evidence>
<dbReference type="InterPro" id="IPR032710">
    <property type="entry name" value="NTF2-like_dom_sf"/>
</dbReference>